<dbReference type="PROSITE" id="PS50088">
    <property type="entry name" value="ANK_REPEAT"/>
    <property type="match status" value="1"/>
</dbReference>
<dbReference type="GO" id="GO:0005634">
    <property type="term" value="C:nucleus"/>
    <property type="evidence" value="ECO:0007669"/>
    <property type="project" value="TreeGrafter"/>
</dbReference>
<evidence type="ECO:0000256" key="1">
    <source>
        <dbReference type="ARBA" id="ARBA00004175"/>
    </source>
</evidence>
<dbReference type="Proteomes" id="UP000887116">
    <property type="component" value="Unassembled WGS sequence"/>
</dbReference>
<feature type="region of interest" description="Disordered" evidence="13">
    <location>
        <begin position="113"/>
        <end position="181"/>
    </location>
</feature>
<evidence type="ECO:0000256" key="7">
    <source>
        <dbReference type="ARBA" id="ARBA00022699"/>
    </source>
</evidence>
<evidence type="ECO:0000256" key="4">
    <source>
        <dbReference type="ARBA" id="ARBA00022525"/>
    </source>
</evidence>
<dbReference type="Gene3D" id="1.25.40.20">
    <property type="entry name" value="Ankyrin repeat-containing domain"/>
    <property type="match status" value="1"/>
</dbReference>
<reference evidence="14" key="1">
    <citation type="submission" date="2020-07" db="EMBL/GenBank/DDBJ databases">
        <title>Multicomponent nature underlies the extraordinary mechanical properties of spider dragline silk.</title>
        <authorList>
            <person name="Kono N."/>
            <person name="Nakamura H."/>
            <person name="Mori M."/>
            <person name="Yoshida Y."/>
            <person name="Ohtoshi R."/>
            <person name="Malay A.D."/>
            <person name="Moran D.A.P."/>
            <person name="Tomita M."/>
            <person name="Numata K."/>
            <person name="Arakawa K."/>
        </authorList>
    </citation>
    <scope>NUCLEOTIDE SEQUENCE</scope>
</reference>
<dbReference type="GO" id="GO:0044218">
    <property type="term" value="C:other organism cell membrane"/>
    <property type="evidence" value="ECO:0007669"/>
    <property type="project" value="UniProtKB-KW"/>
</dbReference>
<keyword evidence="11" id="KW-1053">Target membrane</keyword>
<feature type="compositionally biased region" description="Basic and acidic residues" evidence="13">
    <location>
        <begin position="118"/>
        <end position="128"/>
    </location>
</feature>
<evidence type="ECO:0000256" key="8">
    <source>
        <dbReference type="ARBA" id="ARBA00022737"/>
    </source>
</evidence>
<evidence type="ECO:0000256" key="13">
    <source>
        <dbReference type="SAM" id="MobiDB-lite"/>
    </source>
</evidence>
<evidence type="ECO:0000256" key="11">
    <source>
        <dbReference type="ARBA" id="ARBA00023298"/>
    </source>
</evidence>
<keyword evidence="3" id="KW-0268">Exocytosis</keyword>
<dbReference type="EMBL" id="BMAO01036164">
    <property type="protein sequence ID" value="GFR08383.1"/>
    <property type="molecule type" value="Genomic_DNA"/>
</dbReference>
<evidence type="ECO:0000256" key="2">
    <source>
        <dbReference type="ARBA" id="ARBA00004613"/>
    </source>
</evidence>
<dbReference type="GO" id="GO:0010468">
    <property type="term" value="P:regulation of gene expression"/>
    <property type="evidence" value="ECO:0007669"/>
    <property type="project" value="TreeGrafter"/>
</dbReference>
<dbReference type="SMART" id="SM00248">
    <property type="entry name" value="ANK"/>
    <property type="match status" value="2"/>
</dbReference>
<name>A0A8X6GPG1_TRICU</name>
<evidence type="ECO:0000313" key="14">
    <source>
        <dbReference type="EMBL" id="GFR08383.1"/>
    </source>
</evidence>
<keyword evidence="5" id="KW-1052">Target cell membrane</keyword>
<dbReference type="AlphaFoldDB" id="A0A8X6GPG1"/>
<keyword evidence="9" id="KW-0638">Presynaptic neurotoxin</keyword>
<dbReference type="GO" id="GO:0090729">
    <property type="term" value="F:toxin activity"/>
    <property type="evidence" value="ECO:0007669"/>
    <property type="project" value="UniProtKB-KW"/>
</dbReference>
<dbReference type="PANTHER" id="PTHR24124">
    <property type="entry name" value="ANKYRIN REPEAT FAMILY A"/>
    <property type="match status" value="1"/>
</dbReference>
<proteinExistence type="predicted"/>
<dbReference type="SUPFAM" id="SSF48403">
    <property type="entry name" value="Ankyrin repeat"/>
    <property type="match status" value="1"/>
</dbReference>
<keyword evidence="15" id="KW-1185">Reference proteome</keyword>
<dbReference type="OrthoDB" id="60433at2759"/>
<dbReference type="GO" id="GO:0005576">
    <property type="term" value="C:extracellular region"/>
    <property type="evidence" value="ECO:0007669"/>
    <property type="project" value="UniProtKB-SubCell"/>
</dbReference>
<protein>
    <submittedName>
        <fullName evidence="14">ANK_REP_REGION domain-containing protein</fullName>
    </submittedName>
</protein>
<keyword evidence="11" id="KW-0472">Membrane</keyword>
<comment type="subcellular location">
    <subcellularLocation>
        <location evidence="2">Secreted</location>
    </subcellularLocation>
    <subcellularLocation>
        <location evidence="1">Target cell membrane</location>
    </subcellularLocation>
</comment>
<dbReference type="InterPro" id="IPR002110">
    <property type="entry name" value="Ankyrin_rpt"/>
</dbReference>
<dbReference type="InterPro" id="IPR036770">
    <property type="entry name" value="Ankyrin_rpt-contain_sf"/>
</dbReference>
<dbReference type="PROSITE" id="PS50297">
    <property type="entry name" value="ANK_REP_REGION"/>
    <property type="match status" value="1"/>
</dbReference>
<evidence type="ECO:0000256" key="6">
    <source>
        <dbReference type="ARBA" id="ARBA00022656"/>
    </source>
</evidence>
<feature type="repeat" description="ANK" evidence="12">
    <location>
        <begin position="51"/>
        <end position="83"/>
    </location>
</feature>
<sequence length="201" mass="22053">MNGGVPSKGLNETLLNILNELAIDRSLLDNFSQHIRFLLGAGANPNVQNQDGKTLLHYVAERNDIDGIEFLLNVRADPNVQDQSGKTPFEYVTEPNSLKAIKDLGCSSNDKTTCTKLSDPDPDKDQGYHSDSSCENEENPAKSPNNDNRTPTDQQTSSERPVVSDRDSEDEDSSYSSSNYLFLEDSLLAKLGIPLTTSEEG</sequence>
<organism evidence="14 15">
    <name type="scientific">Trichonephila clavata</name>
    <name type="common">Joro spider</name>
    <name type="synonym">Nephila clavata</name>
    <dbReference type="NCBI Taxonomy" id="2740835"/>
    <lineage>
        <taxon>Eukaryota</taxon>
        <taxon>Metazoa</taxon>
        <taxon>Ecdysozoa</taxon>
        <taxon>Arthropoda</taxon>
        <taxon>Chelicerata</taxon>
        <taxon>Arachnida</taxon>
        <taxon>Araneae</taxon>
        <taxon>Araneomorphae</taxon>
        <taxon>Entelegynae</taxon>
        <taxon>Araneoidea</taxon>
        <taxon>Nephilidae</taxon>
        <taxon>Trichonephila</taxon>
    </lineage>
</organism>
<keyword evidence="10 12" id="KW-0040">ANK repeat</keyword>
<evidence type="ECO:0000256" key="5">
    <source>
        <dbReference type="ARBA" id="ARBA00022537"/>
    </source>
</evidence>
<dbReference type="GO" id="GO:0044231">
    <property type="term" value="C:host cell presynaptic membrane"/>
    <property type="evidence" value="ECO:0007669"/>
    <property type="project" value="UniProtKB-KW"/>
</dbReference>
<gene>
    <name evidence="14" type="primary">TV42_02585</name>
    <name evidence="14" type="ORF">TNCT_666001</name>
</gene>
<keyword evidence="8" id="KW-0677">Repeat</keyword>
<accession>A0A8X6GPG1</accession>
<keyword evidence="6" id="KW-0800">Toxin</keyword>
<comment type="caution">
    <text evidence="14">The sequence shown here is derived from an EMBL/GenBank/DDBJ whole genome shotgun (WGS) entry which is preliminary data.</text>
</comment>
<keyword evidence="7" id="KW-0528">Neurotoxin</keyword>
<evidence type="ECO:0000313" key="15">
    <source>
        <dbReference type="Proteomes" id="UP000887116"/>
    </source>
</evidence>
<evidence type="ECO:0000256" key="10">
    <source>
        <dbReference type="ARBA" id="ARBA00023043"/>
    </source>
</evidence>
<dbReference type="Pfam" id="PF12796">
    <property type="entry name" value="Ank_2"/>
    <property type="match status" value="1"/>
</dbReference>
<evidence type="ECO:0000256" key="9">
    <source>
        <dbReference type="ARBA" id="ARBA00023028"/>
    </source>
</evidence>
<feature type="compositionally biased region" description="Polar residues" evidence="13">
    <location>
        <begin position="142"/>
        <end position="159"/>
    </location>
</feature>
<evidence type="ECO:0000256" key="12">
    <source>
        <dbReference type="PROSITE-ProRule" id="PRU00023"/>
    </source>
</evidence>
<dbReference type="GO" id="GO:0006887">
    <property type="term" value="P:exocytosis"/>
    <property type="evidence" value="ECO:0007669"/>
    <property type="project" value="UniProtKB-KW"/>
</dbReference>
<evidence type="ECO:0000256" key="3">
    <source>
        <dbReference type="ARBA" id="ARBA00022483"/>
    </source>
</evidence>
<keyword evidence="4" id="KW-0964">Secreted</keyword>
<dbReference type="PANTHER" id="PTHR24124:SF14">
    <property type="entry name" value="CHROMOSOME UNDETERMINED SCAFFOLD_25, WHOLE GENOME SHOTGUN SEQUENCE"/>
    <property type="match status" value="1"/>
</dbReference>